<accession>A0A7S2U507</accession>
<organism evidence="1">
    <name type="scientific">Lotharella oceanica</name>
    <dbReference type="NCBI Taxonomy" id="641309"/>
    <lineage>
        <taxon>Eukaryota</taxon>
        <taxon>Sar</taxon>
        <taxon>Rhizaria</taxon>
        <taxon>Cercozoa</taxon>
        <taxon>Chlorarachniophyceae</taxon>
        <taxon>Lotharella</taxon>
    </lineage>
</organism>
<gene>
    <name evidence="1" type="ORF">LSP00402_LOCUS21718</name>
</gene>
<sequence>MGASCLLTAVALATPHTVYPTSSKHVGGQYAATICSSSSSSSTNTIDSRSTNPKPAVAAAAAAAAALKVRMADVFPFSSFSSSSSSTATTSSSSSSSSEQYLVFADKRKASNYLRPEDQLNPKPGAITVLGNVGESCYGACQRIHKTCDPRQIQFVNTCEALLEHFPCEAGCGHQMGMEIPSYVVTSSERTYQQCLIADEVVSTCEAHHPVTRRLCACV</sequence>
<dbReference type="AlphaFoldDB" id="A0A7S2U507"/>
<evidence type="ECO:0000313" key="1">
    <source>
        <dbReference type="EMBL" id="CAD9777702.1"/>
    </source>
</evidence>
<protein>
    <submittedName>
        <fullName evidence="1">Uncharacterized protein</fullName>
    </submittedName>
</protein>
<proteinExistence type="predicted"/>
<dbReference type="EMBL" id="HBHP01035285">
    <property type="protein sequence ID" value="CAD9777702.1"/>
    <property type="molecule type" value="Transcribed_RNA"/>
</dbReference>
<reference evidence="1" key="1">
    <citation type="submission" date="2021-01" db="EMBL/GenBank/DDBJ databases">
        <authorList>
            <person name="Corre E."/>
            <person name="Pelletier E."/>
            <person name="Niang G."/>
            <person name="Scheremetjew M."/>
            <person name="Finn R."/>
            <person name="Kale V."/>
            <person name="Holt S."/>
            <person name="Cochrane G."/>
            <person name="Meng A."/>
            <person name="Brown T."/>
            <person name="Cohen L."/>
        </authorList>
    </citation>
    <scope>NUCLEOTIDE SEQUENCE</scope>
    <source>
        <strain evidence="1">CCMP622</strain>
    </source>
</reference>
<name>A0A7S2U507_9EUKA</name>